<proteinExistence type="inferred from homology"/>
<comment type="similarity">
    <text evidence="1">Belongs to the arginase family.</text>
</comment>
<dbReference type="RefSeq" id="WP_255296550.1">
    <property type="nucleotide sequence ID" value="NZ_CAWLWS010000001.1"/>
</dbReference>
<evidence type="ECO:0000313" key="3">
    <source>
        <dbReference type="Proteomes" id="UP000019202"/>
    </source>
</evidence>
<dbReference type="GeneID" id="97127101"/>
<dbReference type="AlphaFoldDB" id="W1IPV7"/>
<organism evidence="2 3">
    <name type="scientific">Xenorhabdus szentirmaii DSM 16338</name>
    <dbReference type="NCBI Taxonomy" id="1427518"/>
    <lineage>
        <taxon>Bacteria</taxon>
        <taxon>Pseudomonadati</taxon>
        <taxon>Pseudomonadota</taxon>
        <taxon>Gammaproteobacteria</taxon>
        <taxon>Enterobacterales</taxon>
        <taxon>Morganellaceae</taxon>
        <taxon>Xenorhabdus</taxon>
    </lineage>
</organism>
<dbReference type="Gene3D" id="3.40.800.10">
    <property type="entry name" value="Ureohydrolase domain"/>
    <property type="match status" value="1"/>
</dbReference>
<dbReference type="SUPFAM" id="SSF52768">
    <property type="entry name" value="Arginase/deacetylase"/>
    <property type="match status" value="1"/>
</dbReference>
<gene>
    <name evidence="2" type="ORF">XSR1_10005</name>
</gene>
<evidence type="ECO:0000256" key="1">
    <source>
        <dbReference type="PROSITE-ProRule" id="PRU00742"/>
    </source>
</evidence>
<keyword evidence="3" id="KW-1185">Reference proteome</keyword>
<evidence type="ECO:0008006" key="4">
    <source>
        <dbReference type="Google" id="ProtNLM"/>
    </source>
</evidence>
<name>W1IPV7_9GAMM</name>
<dbReference type="EMBL" id="CBXF010000001">
    <property type="protein sequence ID" value="CDL80517.1"/>
    <property type="molecule type" value="Genomic_DNA"/>
</dbReference>
<dbReference type="GO" id="GO:0016813">
    <property type="term" value="F:hydrolase activity, acting on carbon-nitrogen (but not peptide) bonds, in linear amidines"/>
    <property type="evidence" value="ECO:0007669"/>
    <property type="project" value="UniProtKB-ARBA"/>
</dbReference>
<sequence length="64" mass="6781">MGTRIRNGYGIRDFSLQLAAEVAKVQESGDFPLIIGGDCSILLGALVGSRRMGPISLIHIDGHS</sequence>
<evidence type="ECO:0000313" key="2">
    <source>
        <dbReference type="EMBL" id="CDL80517.1"/>
    </source>
</evidence>
<dbReference type="GO" id="GO:0046872">
    <property type="term" value="F:metal ion binding"/>
    <property type="evidence" value="ECO:0007669"/>
    <property type="project" value="InterPro"/>
</dbReference>
<dbReference type="Proteomes" id="UP000019202">
    <property type="component" value="Unassembled WGS sequence"/>
</dbReference>
<dbReference type="Pfam" id="PF00491">
    <property type="entry name" value="Arginase"/>
    <property type="match status" value="1"/>
</dbReference>
<comment type="caution">
    <text evidence="2">The sequence shown here is derived from an EMBL/GenBank/DDBJ whole genome shotgun (WGS) entry which is preliminary data.</text>
</comment>
<reference evidence="2" key="1">
    <citation type="submission" date="2013-11" db="EMBL/GenBank/DDBJ databases">
        <title>Draft genome sequence and annotation of the entomopathogenic bacteria, Xenorhabdus cabanillasi strain JM26 and Xenorhabdus szentirmai strain DSM 16338.</title>
        <authorList>
            <person name="Gualtieri M."/>
            <person name="Ogier J.C."/>
            <person name="Pages S."/>
            <person name="Givaudan A."/>
            <person name="Gaudriault S."/>
        </authorList>
    </citation>
    <scope>NUCLEOTIDE SEQUENCE [LARGE SCALE GENOMIC DNA]</scope>
    <source>
        <strain evidence="2">DSM 16338</strain>
    </source>
</reference>
<accession>W1IPV7</accession>
<dbReference type="STRING" id="1427518.XSR1_10005"/>
<dbReference type="InterPro" id="IPR006035">
    <property type="entry name" value="Ureohydrolase"/>
</dbReference>
<dbReference type="PROSITE" id="PS51409">
    <property type="entry name" value="ARGINASE_2"/>
    <property type="match status" value="1"/>
</dbReference>
<protein>
    <recommendedName>
        <fullName evidence="4">Arginase</fullName>
    </recommendedName>
</protein>
<dbReference type="InterPro" id="IPR023696">
    <property type="entry name" value="Ureohydrolase_dom_sf"/>
</dbReference>